<evidence type="ECO:0000313" key="3">
    <source>
        <dbReference type="Proteomes" id="UP000076154"/>
    </source>
</evidence>
<dbReference type="Proteomes" id="UP000076154">
    <property type="component" value="Unassembled WGS sequence"/>
</dbReference>
<accession>A0A369K3M3</accession>
<feature type="region of interest" description="Disordered" evidence="1">
    <location>
        <begin position="35"/>
        <end position="60"/>
    </location>
</feature>
<evidence type="ECO:0000313" key="2">
    <source>
        <dbReference type="EMBL" id="RDB28080.1"/>
    </source>
</evidence>
<dbReference type="EMBL" id="LUEZ02000012">
    <property type="protein sequence ID" value="RDB28080.1"/>
    <property type="molecule type" value="Genomic_DNA"/>
</dbReference>
<evidence type="ECO:0000256" key="1">
    <source>
        <dbReference type="SAM" id="MobiDB-lite"/>
    </source>
</evidence>
<dbReference type="STRING" id="39966.A0A369K3M3"/>
<dbReference type="AlphaFoldDB" id="A0A369K3M3"/>
<sequence length="97" mass="10748">MPRRSERQQAADALHQAYIVSVMAEAKADLVDLDIEMTSDSDSSSSSSSSSESMAEDLEPGSQSYLDLLGNLYSAWYLIEWGSINKTSENMRLLLHD</sequence>
<gene>
    <name evidence="2" type="ORF">Hypma_001565</name>
</gene>
<feature type="compositionally biased region" description="Low complexity" evidence="1">
    <location>
        <begin position="40"/>
        <end position="53"/>
    </location>
</feature>
<comment type="caution">
    <text evidence="2">The sequence shown here is derived from an EMBL/GenBank/DDBJ whole genome shotgun (WGS) entry which is preliminary data.</text>
</comment>
<keyword evidence="3" id="KW-1185">Reference proteome</keyword>
<dbReference type="OrthoDB" id="3246760at2759"/>
<dbReference type="InParanoid" id="A0A369K3M3"/>
<reference evidence="2" key="1">
    <citation type="submission" date="2018-04" db="EMBL/GenBank/DDBJ databases">
        <title>Whole genome sequencing of Hypsizygus marmoreus.</title>
        <authorList>
            <person name="Choi I.-G."/>
            <person name="Min B."/>
            <person name="Kim J.-G."/>
            <person name="Kim S."/>
            <person name="Oh Y.-L."/>
            <person name="Kong W.-S."/>
            <person name="Park H."/>
            <person name="Jeong J."/>
            <person name="Song E.-S."/>
        </authorList>
    </citation>
    <scope>NUCLEOTIDE SEQUENCE [LARGE SCALE GENOMIC DNA]</scope>
    <source>
        <strain evidence="2">51987-8</strain>
    </source>
</reference>
<proteinExistence type="predicted"/>
<name>A0A369K3M3_HYPMA</name>
<protein>
    <submittedName>
        <fullName evidence="2">Uncharacterized protein</fullName>
    </submittedName>
</protein>
<organism evidence="2 3">
    <name type="scientific">Hypsizygus marmoreus</name>
    <name type="common">White beech mushroom</name>
    <name type="synonym">Agaricus marmoreus</name>
    <dbReference type="NCBI Taxonomy" id="39966"/>
    <lineage>
        <taxon>Eukaryota</taxon>
        <taxon>Fungi</taxon>
        <taxon>Dikarya</taxon>
        <taxon>Basidiomycota</taxon>
        <taxon>Agaricomycotina</taxon>
        <taxon>Agaricomycetes</taxon>
        <taxon>Agaricomycetidae</taxon>
        <taxon>Agaricales</taxon>
        <taxon>Tricholomatineae</taxon>
        <taxon>Lyophyllaceae</taxon>
        <taxon>Hypsizygus</taxon>
    </lineage>
</organism>